<reference evidence="7" key="1">
    <citation type="submission" date="2017-05" db="UniProtKB">
        <authorList>
            <consortium name="EnsemblMetazoa"/>
        </authorList>
    </citation>
    <scope>IDENTIFICATION</scope>
</reference>
<dbReference type="CDD" id="cd00397">
    <property type="entry name" value="DNA_BRE_C"/>
    <property type="match status" value="1"/>
</dbReference>
<dbReference type="InterPro" id="IPR057926">
    <property type="entry name" value="QRICH1_dom"/>
</dbReference>
<dbReference type="SUPFAM" id="SSF56349">
    <property type="entry name" value="DNA breaking-rejoining enzymes"/>
    <property type="match status" value="1"/>
</dbReference>
<dbReference type="OrthoDB" id="2434995at2759"/>
<evidence type="ECO:0000256" key="3">
    <source>
        <dbReference type="ARBA" id="ARBA00022843"/>
    </source>
</evidence>
<dbReference type="AlphaFoldDB" id="A0A1X7U4V1"/>
<name>A0A1X7U4V1_AMPQE</name>
<dbReference type="STRING" id="400682.A0A1X7U4V1"/>
<evidence type="ECO:0000259" key="5">
    <source>
        <dbReference type="Pfam" id="PF12012"/>
    </source>
</evidence>
<evidence type="ECO:0000256" key="1">
    <source>
        <dbReference type="ARBA" id="ARBA00022499"/>
    </source>
</evidence>
<proteinExistence type="predicted"/>
<evidence type="ECO:0000256" key="2">
    <source>
        <dbReference type="ARBA" id="ARBA00022553"/>
    </source>
</evidence>
<sequence>MEMQLEKENAAPIEEPVKKKPRLSLSLKSRRFKESVSDNLTELTKPIVPKNTAKNTMWALKNFMDWRAEREQHHPLEVCPPDILEKTLYNAEELNKWLCLYILETRRADGQPYPLTTIYHLLSGILRHMRSRDHECPNFLDKKNHHFQQLSSALENMGKQLRCQGIGAEVKHASLITSEEEELLWTSHILSTKDPKSLLYAVFYCNGKNFCLRGGNEHRNLKLSQLKCMYDPDRYIYIENGSKNRSGAECTVENKTVPIFSCFDQVGERCHVFLLDSYISKMPQKAKDLDYFYLRPLDYVPSNPTAVWYCNSPVGEHKLAGMVKEMFEKIGIAGKTNHSLRATGASALFEANVPEKLIQERTGHRSIKALRLYERTTDKQHEEVSMILAKRDEEQKYGKQQEKMSASEVTSTSMPFPTFGTLKHCTININYGTSGPSTVNMQTQSHED</sequence>
<keyword evidence="4" id="KW-0233">DNA recombination</keyword>
<keyword evidence="1" id="KW-1017">Isopeptide bond</keyword>
<accession>A0A1X7U4V1</accession>
<dbReference type="Gene3D" id="1.10.443.10">
    <property type="entry name" value="Intergrase catalytic core"/>
    <property type="match status" value="1"/>
</dbReference>
<dbReference type="InterPro" id="IPR021893">
    <property type="entry name" value="ZMYM2-like_C"/>
</dbReference>
<dbReference type="Pfam" id="PF25561">
    <property type="entry name" value="QRICH1"/>
    <property type="match status" value="1"/>
</dbReference>
<dbReference type="Pfam" id="PF12012">
    <property type="entry name" value="DUF3504"/>
    <property type="match status" value="1"/>
</dbReference>
<dbReference type="eggNOG" id="ENOG502S2XV">
    <property type="taxonomic scope" value="Eukaryota"/>
</dbReference>
<protein>
    <submittedName>
        <fullName evidence="7">Uncharacterized protein</fullName>
    </submittedName>
</protein>
<dbReference type="GO" id="GO:0006310">
    <property type="term" value="P:DNA recombination"/>
    <property type="evidence" value="ECO:0007669"/>
    <property type="project" value="UniProtKB-KW"/>
</dbReference>
<evidence type="ECO:0000259" key="6">
    <source>
        <dbReference type="Pfam" id="PF25561"/>
    </source>
</evidence>
<dbReference type="PANTHER" id="PTHR21446:SF12">
    <property type="entry name" value="POTASSIUM CHANNEL TETRAMERIZATION DOMAIN CONTAINING 1"/>
    <property type="match status" value="1"/>
</dbReference>
<evidence type="ECO:0000256" key="4">
    <source>
        <dbReference type="ARBA" id="ARBA00023172"/>
    </source>
</evidence>
<feature type="domain" description="QRICH1-like" evidence="6">
    <location>
        <begin position="78"/>
        <end position="150"/>
    </location>
</feature>
<organism evidence="7">
    <name type="scientific">Amphimedon queenslandica</name>
    <name type="common">Sponge</name>
    <dbReference type="NCBI Taxonomy" id="400682"/>
    <lineage>
        <taxon>Eukaryota</taxon>
        <taxon>Metazoa</taxon>
        <taxon>Porifera</taxon>
        <taxon>Demospongiae</taxon>
        <taxon>Heteroscleromorpha</taxon>
        <taxon>Haplosclerida</taxon>
        <taxon>Niphatidae</taxon>
        <taxon>Amphimedon</taxon>
    </lineage>
</organism>
<dbReference type="InParanoid" id="A0A1X7U4V1"/>
<keyword evidence="3" id="KW-0832">Ubl conjugation</keyword>
<dbReference type="InterPro" id="IPR013762">
    <property type="entry name" value="Integrase-like_cat_sf"/>
</dbReference>
<keyword evidence="2" id="KW-0597">Phosphoprotein</keyword>
<evidence type="ECO:0000313" key="7">
    <source>
        <dbReference type="EnsemblMetazoa" id="Aqu2.1.22775_001"/>
    </source>
</evidence>
<dbReference type="InterPro" id="IPR011010">
    <property type="entry name" value="DNA_brk_join_enz"/>
</dbReference>
<dbReference type="InterPro" id="IPR052787">
    <property type="entry name" value="MAVS"/>
</dbReference>
<dbReference type="GO" id="GO:0003677">
    <property type="term" value="F:DNA binding"/>
    <property type="evidence" value="ECO:0007669"/>
    <property type="project" value="InterPro"/>
</dbReference>
<feature type="domain" description="ZMYM2-like/QRICH1 C-terminal" evidence="5">
    <location>
        <begin position="176"/>
        <end position="325"/>
    </location>
</feature>
<dbReference type="OMA" id="HCTININ"/>
<dbReference type="PANTHER" id="PTHR21446">
    <property type="entry name" value="DUF3504 DOMAIN-CONTAINING PROTEIN"/>
    <property type="match status" value="1"/>
</dbReference>
<dbReference type="GO" id="GO:0015074">
    <property type="term" value="P:DNA integration"/>
    <property type="evidence" value="ECO:0007669"/>
    <property type="project" value="InterPro"/>
</dbReference>
<dbReference type="EnsemblMetazoa" id="Aqu2.1.22775_001">
    <property type="protein sequence ID" value="Aqu2.1.22775_001"/>
    <property type="gene ID" value="Aqu2.1.22775"/>
</dbReference>